<evidence type="ECO:0000313" key="3">
    <source>
        <dbReference type="Proteomes" id="UP001163878"/>
    </source>
</evidence>
<keyword evidence="3" id="KW-1185">Reference proteome</keyword>
<feature type="compositionally biased region" description="Basic residues" evidence="1">
    <location>
        <begin position="262"/>
        <end position="272"/>
    </location>
</feature>
<evidence type="ECO:0008006" key="4">
    <source>
        <dbReference type="Google" id="ProtNLM"/>
    </source>
</evidence>
<evidence type="ECO:0000256" key="1">
    <source>
        <dbReference type="SAM" id="MobiDB-lite"/>
    </source>
</evidence>
<accession>A0ABY6IGW0</accession>
<organism evidence="2 3">
    <name type="scientific">Streptomyces peucetius</name>
    <dbReference type="NCBI Taxonomy" id="1950"/>
    <lineage>
        <taxon>Bacteria</taxon>
        <taxon>Bacillati</taxon>
        <taxon>Actinomycetota</taxon>
        <taxon>Actinomycetes</taxon>
        <taxon>Kitasatosporales</taxon>
        <taxon>Streptomycetaceae</taxon>
        <taxon>Streptomyces</taxon>
    </lineage>
</organism>
<feature type="region of interest" description="Disordered" evidence="1">
    <location>
        <begin position="202"/>
        <end position="279"/>
    </location>
</feature>
<name>A0ABY6IGW0_STRPE</name>
<feature type="compositionally biased region" description="Gly residues" evidence="1">
    <location>
        <begin position="246"/>
        <end position="255"/>
    </location>
</feature>
<feature type="region of interest" description="Disordered" evidence="1">
    <location>
        <begin position="148"/>
        <end position="190"/>
    </location>
</feature>
<dbReference type="EMBL" id="CP107567">
    <property type="protein sequence ID" value="UYQ65415.1"/>
    <property type="molecule type" value="Genomic_DNA"/>
</dbReference>
<feature type="compositionally biased region" description="Basic and acidic residues" evidence="1">
    <location>
        <begin position="217"/>
        <end position="228"/>
    </location>
</feature>
<evidence type="ECO:0000313" key="2">
    <source>
        <dbReference type="EMBL" id="UYQ65415.1"/>
    </source>
</evidence>
<protein>
    <recommendedName>
        <fullName evidence="4">UL36 very large tegument protein</fullName>
    </recommendedName>
</protein>
<reference evidence="2" key="1">
    <citation type="submission" date="2022-10" db="EMBL/GenBank/DDBJ databases">
        <title>Cytochrome P450 Catalyzes Benzene Ring Formation in the Biosynthesis of Trialkyl-Substituted Aromatic Polyketides.</title>
        <authorList>
            <person name="Zhao E."/>
            <person name="Ge H."/>
        </authorList>
    </citation>
    <scope>NUCLEOTIDE SEQUENCE</scope>
    <source>
        <strain evidence="2">NA0869</strain>
    </source>
</reference>
<dbReference type="Proteomes" id="UP001163878">
    <property type="component" value="Chromosome"/>
</dbReference>
<dbReference type="RefSeq" id="WP_264248576.1">
    <property type="nucleotide sequence ID" value="NZ_CP107567.1"/>
</dbReference>
<feature type="region of interest" description="Disordered" evidence="1">
    <location>
        <begin position="300"/>
        <end position="326"/>
    </location>
</feature>
<sequence>MTVDQLSADIEAFVRYFNGLLARLDPDGGWYAVFRQRDPEGMQACLEGREIPPWDVVESLLQDLRAGDAAESTRAAQLHAAAAAAHDRLPGGRATLEERAELMRHERLRAQARAEELLRLLAASPDDARLTHDLAWTRDDHSRAVRRQTELESRAAALAAARPAPPPNGSALAREPHGATTQGYGPLPGGVLDDGRYAAFAPAHGQPQGAVPAEAPDAARAEAHDGHEPMVAAEAEAPQGSRTRRGGGTAPGPGDDGAAPARKGKKPRRPRGGARFAGIEGAGDDAVAVPVLPVAGDTPRGARYGGGADADPVPVAGPAPDEGAERAAGRTVAALCRLRAEGRGGEAHALLCEAAARPAAWLPVLADELHRSGLAADWTTLLWEAASQPASRLAAAADALVAAGRGDDGRQLLRQGVFRSADEIADAVRTLVDTGAPDRARSLLAAFVQVRAPEDSAAMAAGDPVRLVPLLLDAARAASPARERDVVHALRVAGHIHS</sequence>
<proteinExistence type="predicted"/>
<gene>
    <name evidence="2" type="ORF">OGH68_30770</name>
</gene>
<feature type="compositionally biased region" description="Low complexity" evidence="1">
    <location>
        <begin position="309"/>
        <end position="321"/>
    </location>
</feature>